<feature type="domain" description="PH" evidence="2">
    <location>
        <begin position="7"/>
        <end position="118"/>
    </location>
</feature>
<feature type="region of interest" description="Disordered" evidence="1">
    <location>
        <begin position="421"/>
        <end position="534"/>
    </location>
</feature>
<feature type="region of interest" description="Disordered" evidence="1">
    <location>
        <begin position="250"/>
        <end position="330"/>
    </location>
</feature>
<protein>
    <recommendedName>
        <fullName evidence="2">PH domain-containing protein</fullName>
    </recommendedName>
</protein>
<dbReference type="SMART" id="SM00233">
    <property type="entry name" value="PH"/>
    <property type="match status" value="1"/>
</dbReference>
<gene>
    <name evidence="3" type="ORF">DIABBA_LOCUS11011</name>
</gene>
<dbReference type="Pfam" id="PF00169">
    <property type="entry name" value="PH"/>
    <property type="match status" value="1"/>
</dbReference>
<dbReference type="GO" id="GO:0007165">
    <property type="term" value="P:signal transduction"/>
    <property type="evidence" value="ECO:0007669"/>
    <property type="project" value="TreeGrafter"/>
</dbReference>
<evidence type="ECO:0000256" key="1">
    <source>
        <dbReference type="SAM" id="MobiDB-lite"/>
    </source>
</evidence>
<dbReference type="AlphaFoldDB" id="A0A9N9TBD9"/>
<feature type="compositionally biased region" description="Polar residues" evidence="1">
    <location>
        <begin position="275"/>
        <end position="285"/>
    </location>
</feature>
<dbReference type="SUPFAM" id="SSF50729">
    <property type="entry name" value="PH domain-like"/>
    <property type="match status" value="1"/>
</dbReference>
<reference evidence="3" key="1">
    <citation type="submission" date="2022-01" db="EMBL/GenBank/DDBJ databases">
        <authorList>
            <person name="King R."/>
        </authorList>
    </citation>
    <scope>NUCLEOTIDE SEQUENCE</scope>
</reference>
<keyword evidence="4" id="KW-1185">Reference proteome</keyword>
<evidence type="ECO:0000313" key="3">
    <source>
        <dbReference type="EMBL" id="CAG9838080.1"/>
    </source>
</evidence>
<dbReference type="PANTHER" id="PTHR45960">
    <property type="entry name" value="GRB2-ASSOCIATED-BINDING PROTEIN"/>
    <property type="match status" value="1"/>
</dbReference>
<name>A0A9N9TBD9_DIABA</name>
<accession>A0A9N9TBD9</accession>
<evidence type="ECO:0000259" key="2">
    <source>
        <dbReference type="PROSITE" id="PS50003"/>
    </source>
</evidence>
<feature type="region of interest" description="Disordered" evidence="1">
    <location>
        <begin position="348"/>
        <end position="368"/>
    </location>
</feature>
<dbReference type="EMBL" id="OU898282">
    <property type="protein sequence ID" value="CAG9838080.1"/>
    <property type="molecule type" value="Genomic_DNA"/>
</dbReference>
<feature type="compositionally biased region" description="Low complexity" evidence="1">
    <location>
        <begin position="431"/>
        <end position="440"/>
    </location>
</feature>
<evidence type="ECO:0000313" key="4">
    <source>
        <dbReference type="Proteomes" id="UP001153709"/>
    </source>
</evidence>
<dbReference type="InterPro" id="IPR011993">
    <property type="entry name" value="PH-like_dom_sf"/>
</dbReference>
<dbReference type="OrthoDB" id="67516at2759"/>
<feature type="compositionally biased region" description="Polar residues" evidence="1">
    <location>
        <begin position="256"/>
        <end position="267"/>
    </location>
</feature>
<dbReference type="InterPro" id="IPR046355">
    <property type="entry name" value="Gab1-4-like"/>
</dbReference>
<proteinExistence type="predicted"/>
<dbReference type="PANTHER" id="PTHR45960:SF2">
    <property type="entry name" value="PROTEIN DAUGHTER OF SEVENLESS"/>
    <property type="match status" value="1"/>
</dbReference>
<feature type="compositionally biased region" description="Polar residues" evidence="1">
    <location>
        <begin position="443"/>
        <end position="453"/>
    </location>
</feature>
<dbReference type="Proteomes" id="UP001153709">
    <property type="component" value="Chromosome 7"/>
</dbReference>
<sequence>MAKNPQEVVFEGWLTKSPPTKRIWRARWRRRWFLLTHSGELPGQYILTYYTDRNCRKLKGVINLDQCEQVDLGLKLDERKLKFDHVFDIKTPTRTYYLAADTDNEMRSWVTCICKVCGLKSTSEEEEGQTTDPCPYVEVTEEPSEKRITLLNNFNDTPPVSPVSTSPYIPISECITGKSPIFDPKDFKTLLQYNMKNTIFKSDPITHTNESYELPQRNYLNCLNVQEDPRFYDCPRKLGPPVPIQKVEIENEKNHSPLQSPTDSDSVFNDEDWPHNSSSDLNTSKNTRKSESSDDGENLVATKKFTKSNTNNGITTAAAPPPRPPKPAHIAPLPCYLNLTPTKTIKDAESENVKSETQQPKLTDDMYDFPRSHHIETDATLKRRHCYNNAAPVPCPEGTIFRYDISPKPTTSTTVFRYDLEEGQDEPPSPAHSHSSSAPAYSNLPSPSLSVTQLMPPPMVNRELKPKRKLSDSHSICSNPEPPSPRSAPSVDRKLKPPTPLQEAHMRKHFNTEEDQRKIRAAPSPTPPNLGRSHDSLLSQTEGEQVYHYLSGKMQYLDLDLEGTSSSSFTGNSTKTTPAKQQEDTVYKKVDFMKTQAFNITRNILEKERQEPVTFVKK</sequence>
<organism evidence="3 4">
    <name type="scientific">Diabrotica balteata</name>
    <name type="common">Banded cucumber beetle</name>
    <dbReference type="NCBI Taxonomy" id="107213"/>
    <lineage>
        <taxon>Eukaryota</taxon>
        <taxon>Metazoa</taxon>
        <taxon>Ecdysozoa</taxon>
        <taxon>Arthropoda</taxon>
        <taxon>Hexapoda</taxon>
        <taxon>Insecta</taxon>
        <taxon>Pterygota</taxon>
        <taxon>Neoptera</taxon>
        <taxon>Endopterygota</taxon>
        <taxon>Coleoptera</taxon>
        <taxon>Polyphaga</taxon>
        <taxon>Cucujiformia</taxon>
        <taxon>Chrysomeloidea</taxon>
        <taxon>Chrysomelidae</taxon>
        <taxon>Galerucinae</taxon>
        <taxon>Diabroticina</taxon>
        <taxon>Diabroticites</taxon>
        <taxon>Diabrotica</taxon>
    </lineage>
</organism>
<dbReference type="PROSITE" id="PS50003">
    <property type="entry name" value="PH_DOMAIN"/>
    <property type="match status" value="1"/>
</dbReference>
<dbReference type="InterPro" id="IPR001849">
    <property type="entry name" value="PH_domain"/>
</dbReference>
<dbReference type="GO" id="GO:0005737">
    <property type="term" value="C:cytoplasm"/>
    <property type="evidence" value="ECO:0007669"/>
    <property type="project" value="TreeGrafter"/>
</dbReference>
<dbReference type="Gene3D" id="2.30.29.30">
    <property type="entry name" value="Pleckstrin-homology domain (PH domain)/Phosphotyrosine-binding domain (PTB)"/>
    <property type="match status" value="1"/>
</dbReference>
<dbReference type="GO" id="GO:0035591">
    <property type="term" value="F:signaling adaptor activity"/>
    <property type="evidence" value="ECO:0007669"/>
    <property type="project" value="TreeGrafter"/>
</dbReference>